<comment type="caution">
    <text evidence="2">The sequence shown here is derived from an EMBL/GenBank/DDBJ whole genome shotgun (WGS) entry which is preliminary data.</text>
</comment>
<evidence type="ECO:0000313" key="3">
    <source>
        <dbReference type="Proteomes" id="UP000325933"/>
    </source>
</evidence>
<proteinExistence type="predicted"/>
<dbReference type="Pfam" id="PF10009">
    <property type="entry name" value="DUF2252"/>
    <property type="match status" value="1"/>
</dbReference>
<evidence type="ECO:0000313" key="2">
    <source>
        <dbReference type="EMBL" id="KAA9024206.1"/>
    </source>
</evidence>
<sequence length="398" mass="43838">MKPFAPADRIPYLHTRRDLKMARSAHAFVRGNTARFYEWLADASVARFVPEGPPIWICGDCHLGNLGPLADSDGNVAIQIRDLDQAVIGNPAHDLIRLGLSLATAARGSDLPGVVTARMMEEMVAGYAHAFTEPNEDEDQAQDEPEAVHTVRRRALNRKWRHLAKERLEAVQPVIPLGKRFWPLDGAEYSALRDVVTHPPVSNMILSLDHRSKDRTLVMADAAYWMKGCSSLGLLRFAAIVALNGKKRADYALVDLKEAVAPVAPVASGAHMPDDPAERVLAAARALSPHLGERMATATLLGHSIFVRELMPQDLKIEAEQFSRAEALKAARYLAFVVGKAHGRQMDISTRRAWLASLRNGRSSELDAPSWLWQAIVSLAARHEAGYLDHCRMVALAN</sequence>
<keyword evidence="4" id="KW-1185">Reference proteome</keyword>
<dbReference type="EMBL" id="VYQB01000031">
    <property type="protein sequence ID" value="KAA9011613.1"/>
    <property type="molecule type" value="Genomic_DNA"/>
</dbReference>
<dbReference type="Proteomes" id="UP000326364">
    <property type="component" value="Unassembled WGS sequence"/>
</dbReference>
<evidence type="ECO:0000313" key="1">
    <source>
        <dbReference type="EMBL" id="KAA9011613.1"/>
    </source>
</evidence>
<dbReference type="EMBL" id="VYQA01000030">
    <property type="protein sequence ID" value="KAA9024206.1"/>
    <property type="molecule type" value="Genomic_DNA"/>
</dbReference>
<dbReference type="PANTHER" id="PTHR39441:SF1">
    <property type="entry name" value="DUF2252 DOMAIN-CONTAINING PROTEIN"/>
    <property type="match status" value="1"/>
</dbReference>
<accession>A0A5J5HUM3</accession>
<name>A0A5J5HUM3_9SPHN</name>
<gene>
    <name evidence="2" type="ORF">F4U95_22675</name>
    <name evidence="1" type="ORF">F4U96_22745</name>
</gene>
<protein>
    <submittedName>
        <fullName evidence="2">DUF2252 domain-containing protein</fullName>
    </submittedName>
</protein>
<dbReference type="InterPro" id="IPR011009">
    <property type="entry name" value="Kinase-like_dom_sf"/>
</dbReference>
<reference evidence="3 4" key="1">
    <citation type="submission" date="2019-09" db="EMBL/GenBank/DDBJ databases">
        <authorList>
            <person name="Feng G."/>
        </authorList>
    </citation>
    <scope>NUCLEOTIDE SEQUENCE [LARGE SCALE GENOMIC DNA]</scope>
    <source>
        <strain evidence="2 3">KACC 19283</strain>
        <strain evidence="1 4">KACC 19284</strain>
    </source>
</reference>
<dbReference type="PANTHER" id="PTHR39441">
    <property type="entry name" value="DUF2252 DOMAIN-CONTAINING PROTEIN"/>
    <property type="match status" value="1"/>
</dbReference>
<evidence type="ECO:0000313" key="4">
    <source>
        <dbReference type="Proteomes" id="UP000326364"/>
    </source>
</evidence>
<dbReference type="RefSeq" id="WP_150426878.1">
    <property type="nucleotide sequence ID" value="NZ_VYQA01000030.1"/>
</dbReference>
<organism evidence="2 3">
    <name type="scientific">Sphingobium limneticum</name>
    <dbReference type="NCBI Taxonomy" id="1007511"/>
    <lineage>
        <taxon>Bacteria</taxon>
        <taxon>Pseudomonadati</taxon>
        <taxon>Pseudomonadota</taxon>
        <taxon>Alphaproteobacteria</taxon>
        <taxon>Sphingomonadales</taxon>
        <taxon>Sphingomonadaceae</taxon>
        <taxon>Sphingobium</taxon>
    </lineage>
</organism>
<dbReference type="SUPFAM" id="SSF56112">
    <property type="entry name" value="Protein kinase-like (PK-like)"/>
    <property type="match status" value="1"/>
</dbReference>
<dbReference type="Proteomes" id="UP000325933">
    <property type="component" value="Unassembled WGS sequence"/>
</dbReference>
<dbReference type="InterPro" id="IPR018721">
    <property type="entry name" value="DUF2252"/>
</dbReference>
<dbReference type="AlphaFoldDB" id="A0A5J5HUM3"/>